<dbReference type="Gene3D" id="3.40.1530.20">
    <property type="entry name" value="Protein of unknown function (DUF1491)"/>
    <property type="match status" value="1"/>
</dbReference>
<reference evidence="1 2" key="1">
    <citation type="submission" date="2023-03" db="EMBL/GenBank/DDBJ databases">
        <title>Novosphingobium cyanobacteriorum sp. nov., isolated from a eutrophic reservoir during the Microcystis bloom period.</title>
        <authorList>
            <person name="Kang M."/>
            <person name="Le V."/>
            <person name="Ko S.-R."/>
            <person name="Lee S.-A."/>
            <person name="Ahn C.-Y."/>
        </authorList>
    </citation>
    <scope>NUCLEOTIDE SEQUENCE [LARGE SCALE GENOMIC DNA]</scope>
    <source>
        <strain evidence="1 2">HBC54</strain>
    </source>
</reference>
<sequence length="111" mass="12621">MSESRLPTRLETSALMRACEAAGGFAMVLQKGEPDSGTIMIVIVDNQGLGTLYERMPQIDGSRKWTAVRHQSIDNKSEFNDYLERRSAQDRDMWIVELTIAEGERFVLNRN</sequence>
<dbReference type="RefSeq" id="WP_277276204.1">
    <property type="nucleotide sequence ID" value="NZ_JAROCY010000005.1"/>
</dbReference>
<dbReference type="Pfam" id="PF07372">
    <property type="entry name" value="DUF1491"/>
    <property type="match status" value="1"/>
</dbReference>
<organism evidence="1 2">
    <name type="scientific">Novosphingobium cyanobacteriorum</name>
    <dbReference type="NCBI Taxonomy" id="3024215"/>
    <lineage>
        <taxon>Bacteria</taxon>
        <taxon>Pseudomonadati</taxon>
        <taxon>Pseudomonadota</taxon>
        <taxon>Alphaproteobacteria</taxon>
        <taxon>Sphingomonadales</taxon>
        <taxon>Sphingomonadaceae</taxon>
        <taxon>Novosphingobium</taxon>
    </lineage>
</organism>
<dbReference type="InterPro" id="IPR009964">
    <property type="entry name" value="DUF1491"/>
</dbReference>
<name>A0ABT6CGC3_9SPHN</name>
<keyword evidence="2" id="KW-1185">Reference proteome</keyword>
<comment type="caution">
    <text evidence="1">The sequence shown here is derived from an EMBL/GenBank/DDBJ whole genome shotgun (WGS) entry which is preliminary data.</text>
</comment>
<accession>A0ABT6CGC3</accession>
<dbReference type="Proteomes" id="UP001222770">
    <property type="component" value="Unassembled WGS sequence"/>
</dbReference>
<evidence type="ECO:0000313" key="2">
    <source>
        <dbReference type="Proteomes" id="UP001222770"/>
    </source>
</evidence>
<proteinExistence type="predicted"/>
<gene>
    <name evidence="1" type="ORF">POM99_07195</name>
</gene>
<protein>
    <submittedName>
        <fullName evidence="1">DUF1491 family protein</fullName>
    </submittedName>
</protein>
<dbReference type="EMBL" id="JAROCY010000005">
    <property type="protein sequence ID" value="MDF8332980.1"/>
    <property type="molecule type" value="Genomic_DNA"/>
</dbReference>
<evidence type="ECO:0000313" key="1">
    <source>
        <dbReference type="EMBL" id="MDF8332980.1"/>
    </source>
</evidence>